<keyword evidence="11 15" id="KW-0819">tRNA processing</keyword>
<comment type="similarity">
    <text evidence="3 15 16">Belongs to the RNA methyltransferase TrmD family.</text>
</comment>
<keyword evidence="8 15" id="KW-0489">Methyltransferase</keyword>
<evidence type="ECO:0000256" key="12">
    <source>
        <dbReference type="ARBA" id="ARBA00029736"/>
    </source>
</evidence>
<comment type="subunit">
    <text evidence="4 15 16">Homodimer.</text>
</comment>
<proteinExistence type="inferred from homology"/>
<dbReference type="InterPro" id="IPR002649">
    <property type="entry name" value="tRNA_m1G_MeTrfase_TrmD"/>
</dbReference>
<dbReference type="HAMAP" id="MF_00605">
    <property type="entry name" value="TrmD"/>
    <property type="match status" value="1"/>
</dbReference>
<accession>A0ABV5JQT7</accession>
<dbReference type="GO" id="GO:0032259">
    <property type="term" value="P:methylation"/>
    <property type="evidence" value="ECO:0007669"/>
    <property type="project" value="UniProtKB-KW"/>
</dbReference>
<keyword evidence="7 15" id="KW-0963">Cytoplasm</keyword>
<comment type="subcellular location">
    <subcellularLocation>
        <location evidence="2 15 16">Cytoplasm</location>
    </subcellularLocation>
</comment>
<dbReference type="Pfam" id="PF01746">
    <property type="entry name" value="tRNA_m1G_MT"/>
    <property type="match status" value="1"/>
</dbReference>
<dbReference type="Gene3D" id="1.10.1270.20">
    <property type="entry name" value="tRNA(m1g37)methyltransferase, domain 2"/>
    <property type="match status" value="1"/>
</dbReference>
<evidence type="ECO:0000256" key="14">
    <source>
        <dbReference type="ARBA" id="ARBA00047783"/>
    </source>
</evidence>
<dbReference type="EC" id="2.1.1.228" evidence="5 15"/>
<evidence type="ECO:0000256" key="17">
    <source>
        <dbReference type="SAM" id="MobiDB-lite"/>
    </source>
</evidence>
<evidence type="ECO:0000256" key="9">
    <source>
        <dbReference type="ARBA" id="ARBA00022679"/>
    </source>
</evidence>
<evidence type="ECO:0000256" key="6">
    <source>
        <dbReference type="ARBA" id="ARBA00014679"/>
    </source>
</evidence>
<dbReference type="InterPro" id="IPR029028">
    <property type="entry name" value="Alpha/beta_knot_MTases"/>
</dbReference>
<evidence type="ECO:0000256" key="13">
    <source>
        <dbReference type="ARBA" id="ARBA00033392"/>
    </source>
</evidence>
<comment type="function">
    <text evidence="1 15 16">Specifically methylates guanosine-37 in various tRNAs.</text>
</comment>
<feature type="domain" description="tRNA methyltransferase TRMD/TRM10-type" evidence="18">
    <location>
        <begin position="2"/>
        <end position="245"/>
    </location>
</feature>
<comment type="catalytic activity">
    <reaction evidence="14 15 16">
        <text>guanosine(37) in tRNA + S-adenosyl-L-methionine = N(1)-methylguanosine(37) in tRNA + S-adenosyl-L-homocysteine + H(+)</text>
        <dbReference type="Rhea" id="RHEA:36899"/>
        <dbReference type="Rhea" id="RHEA-COMP:10145"/>
        <dbReference type="Rhea" id="RHEA-COMP:10147"/>
        <dbReference type="ChEBI" id="CHEBI:15378"/>
        <dbReference type="ChEBI" id="CHEBI:57856"/>
        <dbReference type="ChEBI" id="CHEBI:59789"/>
        <dbReference type="ChEBI" id="CHEBI:73542"/>
        <dbReference type="ChEBI" id="CHEBI:74269"/>
        <dbReference type="EC" id="2.1.1.228"/>
    </reaction>
</comment>
<evidence type="ECO:0000313" key="19">
    <source>
        <dbReference type="EMBL" id="MFB9260151.1"/>
    </source>
</evidence>
<feature type="binding site" evidence="15">
    <location>
        <begin position="154"/>
        <end position="159"/>
    </location>
    <ligand>
        <name>S-adenosyl-L-methionine</name>
        <dbReference type="ChEBI" id="CHEBI:59789"/>
    </ligand>
</feature>
<evidence type="ECO:0000256" key="5">
    <source>
        <dbReference type="ARBA" id="ARBA00012807"/>
    </source>
</evidence>
<sequence length="268" mass="29716">MLRLDVVTVFPDYLAPLHLALLGRAVDRGIVSIGVHDLRDWTHDVHRSVDDTPFGGGPGMVMRPTVWGEALDDLVGSPSVDDSPPEVEPPSRGDDDERPLLIVPTPAGRPFTQSDAQRYARRRHLLFACGRYEGIDQRVVDEASQVMDVEEVSIGDYVLIGGEVAVLVIAEAVVRLLPGVLGNRRSHEEDSFSDGLLEGPSYTRPEVWRDRAVPEVLKSGNHAKIDRWRRDESLRRTAERRPDLLAAAELDARDREVLAEAGWTPPDS</sequence>
<dbReference type="Proteomes" id="UP001589700">
    <property type="component" value="Unassembled WGS sequence"/>
</dbReference>
<feature type="compositionally biased region" description="Basic and acidic residues" evidence="17">
    <location>
        <begin position="89"/>
        <end position="99"/>
    </location>
</feature>
<organism evidence="19 20">
    <name type="scientific">Dietzia aerolata</name>
    <dbReference type="NCBI Taxonomy" id="595984"/>
    <lineage>
        <taxon>Bacteria</taxon>
        <taxon>Bacillati</taxon>
        <taxon>Actinomycetota</taxon>
        <taxon>Actinomycetes</taxon>
        <taxon>Mycobacteriales</taxon>
        <taxon>Dietziaceae</taxon>
        <taxon>Dietzia</taxon>
    </lineage>
</organism>
<dbReference type="InterPro" id="IPR029026">
    <property type="entry name" value="tRNA_m1G_MTases_N"/>
</dbReference>
<dbReference type="CDD" id="cd18080">
    <property type="entry name" value="TrmD-like"/>
    <property type="match status" value="1"/>
</dbReference>
<keyword evidence="9 15" id="KW-0808">Transferase</keyword>
<evidence type="ECO:0000256" key="15">
    <source>
        <dbReference type="HAMAP-Rule" id="MF_00605"/>
    </source>
</evidence>
<dbReference type="EMBL" id="JBHMDY010000004">
    <property type="protein sequence ID" value="MFB9260151.1"/>
    <property type="molecule type" value="Genomic_DNA"/>
</dbReference>
<evidence type="ECO:0000256" key="1">
    <source>
        <dbReference type="ARBA" id="ARBA00002634"/>
    </source>
</evidence>
<reference evidence="19 20" key="1">
    <citation type="submission" date="2024-09" db="EMBL/GenBank/DDBJ databases">
        <authorList>
            <person name="Sun Q."/>
            <person name="Mori K."/>
        </authorList>
    </citation>
    <scope>NUCLEOTIDE SEQUENCE [LARGE SCALE GENOMIC DNA]</scope>
    <source>
        <strain evidence="19 20">CCM 7659</strain>
    </source>
</reference>
<evidence type="ECO:0000313" key="20">
    <source>
        <dbReference type="Proteomes" id="UP001589700"/>
    </source>
</evidence>
<keyword evidence="20" id="KW-1185">Reference proteome</keyword>
<name>A0ABV5JQT7_9ACTN</name>
<evidence type="ECO:0000256" key="8">
    <source>
        <dbReference type="ARBA" id="ARBA00022603"/>
    </source>
</evidence>
<dbReference type="Gene3D" id="3.40.1280.10">
    <property type="match status" value="1"/>
</dbReference>
<dbReference type="InterPro" id="IPR023148">
    <property type="entry name" value="tRNA_m1G_MeTrfase_C_sf"/>
</dbReference>
<dbReference type="InterPro" id="IPR016009">
    <property type="entry name" value="tRNA_MeTrfase_TRMD/TRM10"/>
</dbReference>
<dbReference type="PIRSF" id="PIRSF000386">
    <property type="entry name" value="tRNA_mtase"/>
    <property type="match status" value="1"/>
</dbReference>
<dbReference type="NCBIfam" id="NF000648">
    <property type="entry name" value="PRK00026.1"/>
    <property type="match status" value="1"/>
</dbReference>
<comment type="caution">
    <text evidence="19">The sequence shown here is derived from an EMBL/GenBank/DDBJ whole genome shotgun (WGS) entry which is preliminary data.</text>
</comment>
<protein>
    <recommendedName>
        <fullName evidence="6 15">tRNA (guanine-N(1)-)-methyltransferase</fullName>
        <ecNumber evidence="5 15">2.1.1.228</ecNumber>
    </recommendedName>
    <alternativeName>
        <fullName evidence="12 15">M1G-methyltransferase</fullName>
    </alternativeName>
    <alternativeName>
        <fullName evidence="13 15">tRNA [GM37] methyltransferase</fullName>
    </alternativeName>
</protein>
<dbReference type="PANTHER" id="PTHR46417:SF1">
    <property type="entry name" value="TRNA (GUANINE-N(1)-)-METHYLTRANSFERASE"/>
    <property type="match status" value="1"/>
</dbReference>
<evidence type="ECO:0000259" key="18">
    <source>
        <dbReference type="Pfam" id="PF01746"/>
    </source>
</evidence>
<dbReference type="NCBIfam" id="TIGR00088">
    <property type="entry name" value="trmD"/>
    <property type="match status" value="1"/>
</dbReference>
<feature type="region of interest" description="Disordered" evidence="17">
    <location>
        <begin position="73"/>
        <end position="107"/>
    </location>
</feature>
<dbReference type="PANTHER" id="PTHR46417">
    <property type="entry name" value="TRNA (GUANINE-N(1)-)-METHYLTRANSFERASE"/>
    <property type="match status" value="1"/>
</dbReference>
<evidence type="ECO:0000256" key="16">
    <source>
        <dbReference type="RuleBase" id="RU003464"/>
    </source>
</evidence>
<evidence type="ECO:0000256" key="2">
    <source>
        <dbReference type="ARBA" id="ARBA00004496"/>
    </source>
</evidence>
<gene>
    <name evidence="15 19" type="primary">trmD</name>
    <name evidence="19" type="ORF">ACFFVD_10080</name>
</gene>
<evidence type="ECO:0000256" key="11">
    <source>
        <dbReference type="ARBA" id="ARBA00022694"/>
    </source>
</evidence>
<feature type="binding site" evidence="15">
    <location>
        <position position="130"/>
    </location>
    <ligand>
        <name>S-adenosyl-L-methionine</name>
        <dbReference type="ChEBI" id="CHEBI:59789"/>
    </ligand>
</feature>
<keyword evidence="10 15" id="KW-0949">S-adenosyl-L-methionine</keyword>
<dbReference type="SUPFAM" id="SSF75217">
    <property type="entry name" value="alpha/beta knot"/>
    <property type="match status" value="1"/>
</dbReference>
<evidence type="ECO:0000256" key="4">
    <source>
        <dbReference type="ARBA" id="ARBA00011738"/>
    </source>
</evidence>
<evidence type="ECO:0000256" key="10">
    <source>
        <dbReference type="ARBA" id="ARBA00022691"/>
    </source>
</evidence>
<dbReference type="RefSeq" id="WP_187354550.1">
    <property type="nucleotide sequence ID" value="NZ_JAALDM010000212.1"/>
</dbReference>
<evidence type="ECO:0000256" key="7">
    <source>
        <dbReference type="ARBA" id="ARBA00022490"/>
    </source>
</evidence>
<evidence type="ECO:0000256" key="3">
    <source>
        <dbReference type="ARBA" id="ARBA00007630"/>
    </source>
</evidence>
<dbReference type="GO" id="GO:0052906">
    <property type="term" value="F:tRNA (guanine(37)-N1)-methyltransferase activity"/>
    <property type="evidence" value="ECO:0007669"/>
    <property type="project" value="UniProtKB-EC"/>
</dbReference>